<feature type="domain" description="Major facilitator superfamily (MFS) profile" evidence="6">
    <location>
        <begin position="28"/>
        <end position="258"/>
    </location>
</feature>
<organism evidence="7 8">
    <name type="scientific">Cherax quadricarinatus</name>
    <name type="common">Australian red claw crayfish</name>
    <dbReference type="NCBI Taxonomy" id="27406"/>
    <lineage>
        <taxon>Eukaryota</taxon>
        <taxon>Metazoa</taxon>
        <taxon>Ecdysozoa</taxon>
        <taxon>Arthropoda</taxon>
        <taxon>Crustacea</taxon>
        <taxon>Multicrustacea</taxon>
        <taxon>Malacostraca</taxon>
        <taxon>Eumalacostraca</taxon>
        <taxon>Eucarida</taxon>
        <taxon>Decapoda</taxon>
        <taxon>Pleocyemata</taxon>
        <taxon>Astacidea</taxon>
        <taxon>Parastacoidea</taxon>
        <taxon>Parastacidae</taxon>
        <taxon>Cherax</taxon>
    </lineage>
</organism>
<feature type="transmembrane region" description="Helical" evidence="5">
    <location>
        <begin position="168"/>
        <end position="190"/>
    </location>
</feature>
<evidence type="ECO:0000256" key="2">
    <source>
        <dbReference type="ARBA" id="ARBA00022692"/>
    </source>
</evidence>
<gene>
    <name evidence="7" type="ORF">OTU49_013983</name>
</gene>
<feature type="transmembrane region" description="Helical" evidence="5">
    <location>
        <begin position="135"/>
        <end position="156"/>
    </location>
</feature>
<comment type="caution">
    <text evidence="7">The sequence shown here is derived from an EMBL/GenBank/DDBJ whole genome shotgun (WGS) entry which is preliminary data.</text>
</comment>
<keyword evidence="4 5" id="KW-0472">Membrane</keyword>
<keyword evidence="8" id="KW-1185">Reference proteome</keyword>
<dbReference type="GO" id="GO:0022857">
    <property type="term" value="F:transmembrane transporter activity"/>
    <property type="evidence" value="ECO:0007669"/>
    <property type="project" value="InterPro"/>
</dbReference>
<dbReference type="AlphaFoldDB" id="A0AAW0VRN1"/>
<sequence length="258" mass="28681">MTETRLSTIDFEIMNDSLGHFGKYQKFVFGLSCLGYFIPAMAVVSMTFTDNPVNYRCVVPNCDDKSSHYEENFTEWAIPEGDQCHVWTLKNNITDQCQPDVFTNSTTSCSQWLYDTSLFSATTVTQFDLTCGKAWLRPLGGSMFMIGMLVGAIVIGDLADRFGRKKGILVSVLLLGTGGVMCAVSPNYYMLLLMRVFSGAGSNGLLMLTFVLAVEFIGTKWRTFCGIMIQLSFAPGEAMTGVLAIFIRDWRWLQVAVT</sequence>
<evidence type="ECO:0000256" key="1">
    <source>
        <dbReference type="ARBA" id="ARBA00004141"/>
    </source>
</evidence>
<accession>A0AAW0VRN1</accession>
<dbReference type="EMBL" id="JARKIK010001951">
    <property type="protein sequence ID" value="KAK8719521.1"/>
    <property type="molecule type" value="Genomic_DNA"/>
</dbReference>
<name>A0AAW0VRN1_CHEQU</name>
<dbReference type="PROSITE" id="PS50850">
    <property type="entry name" value="MFS"/>
    <property type="match status" value="1"/>
</dbReference>
<evidence type="ECO:0000259" key="6">
    <source>
        <dbReference type="PROSITE" id="PS50850"/>
    </source>
</evidence>
<feature type="transmembrane region" description="Helical" evidence="5">
    <location>
        <begin position="196"/>
        <end position="217"/>
    </location>
</feature>
<dbReference type="Pfam" id="PF00083">
    <property type="entry name" value="Sugar_tr"/>
    <property type="match status" value="1"/>
</dbReference>
<dbReference type="Proteomes" id="UP001445076">
    <property type="component" value="Unassembled WGS sequence"/>
</dbReference>
<reference evidence="7 8" key="1">
    <citation type="journal article" date="2024" name="BMC Genomics">
        <title>Genome assembly of redclaw crayfish (Cherax quadricarinatus) provides insights into its immune adaptation and hypoxia tolerance.</title>
        <authorList>
            <person name="Liu Z."/>
            <person name="Zheng J."/>
            <person name="Li H."/>
            <person name="Fang K."/>
            <person name="Wang S."/>
            <person name="He J."/>
            <person name="Zhou D."/>
            <person name="Weng S."/>
            <person name="Chi M."/>
            <person name="Gu Z."/>
            <person name="He J."/>
            <person name="Li F."/>
            <person name="Wang M."/>
        </authorList>
    </citation>
    <scope>NUCLEOTIDE SEQUENCE [LARGE SCALE GENOMIC DNA]</scope>
    <source>
        <strain evidence="7">ZL_2023a</strain>
    </source>
</reference>
<feature type="non-terminal residue" evidence="7">
    <location>
        <position position="258"/>
    </location>
</feature>
<comment type="subcellular location">
    <subcellularLocation>
        <location evidence="1">Membrane</location>
        <topology evidence="1">Multi-pass membrane protein</topology>
    </subcellularLocation>
</comment>
<evidence type="ECO:0000256" key="3">
    <source>
        <dbReference type="ARBA" id="ARBA00022989"/>
    </source>
</evidence>
<proteinExistence type="predicted"/>
<keyword evidence="2 5" id="KW-0812">Transmembrane</keyword>
<evidence type="ECO:0000256" key="4">
    <source>
        <dbReference type="ARBA" id="ARBA00023136"/>
    </source>
</evidence>
<dbReference type="GO" id="GO:0016020">
    <property type="term" value="C:membrane"/>
    <property type="evidence" value="ECO:0007669"/>
    <property type="project" value="UniProtKB-SubCell"/>
</dbReference>
<evidence type="ECO:0000313" key="8">
    <source>
        <dbReference type="Proteomes" id="UP001445076"/>
    </source>
</evidence>
<dbReference type="InterPro" id="IPR036259">
    <property type="entry name" value="MFS_trans_sf"/>
</dbReference>
<feature type="transmembrane region" description="Helical" evidence="5">
    <location>
        <begin position="224"/>
        <end position="247"/>
    </location>
</feature>
<dbReference type="SUPFAM" id="SSF103473">
    <property type="entry name" value="MFS general substrate transporter"/>
    <property type="match status" value="1"/>
</dbReference>
<dbReference type="InterPro" id="IPR020846">
    <property type="entry name" value="MFS_dom"/>
</dbReference>
<dbReference type="InterPro" id="IPR005828">
    <property type="entry name" value="MFS_sugar_transport-like"/>
</dbReference>
<feature type="transmembrane region" description="Helical" evidence="5">
    <location>
        <begin position="27"/>
        <end position="48"/>
    </location>
</feature>
<dbReference type="PANTHER" id="PTHR24064">
    <property type="entry name" value="SOLUTE CARRIER FAMILY 22 MEMBER"/>
    <property type="match status" value="1"/>
</dbReference>
<dbReference type="PROSITE" id="PS00216">
    <property type="entry name" value="SUGAR_TRANSPORT_1"/>
    <property type="match status" value="1"/>
</dbReference>
<dbReference type="InterPro" id="IPR005829">
    <property type="entry name" value="Sugar_transporter_CS"/>
</dbReference>
<protein>
    <recommendedName>
        <fullName evidence="6">Major facilitator superfamily (MFS) profile domain-containing protein</fullName>
    </recommendedName>
</protein>
<dbReference type="Gene3D" id="1.20.1250.20">
    <property type="entry name" value="MFS general substrate transporter like domains"/>
    <property type="match status" value="1"/>
</dbReference>
<evidence type="ECO:0000313" key="7">
    <source>
        <dbReference type="EMBL" id="KAK8719521.1"/>
    </source>
</evidence>
<keyword evidence="3 5" id="KW-1133">Transmembrane helix</keyword>
<evidence type="ECO:0000256" key="5">
    <source>
        <dbReference type="SAM" id="Phobius"/>
    </source>
</evidence>